<protein>
    <submittedName>
        <fullName evidence="2">Pilus assembly protein Flp/PilA</fullName>
    </submittedName>
</protein>
<dbReference type="InterPro" id="IPR007047">
    <property type="entry name" value="Flp_Fap"/>
</dbReference>
<comment type="caution">
    <text evidence="2">The sequence shown here is derived from an EMBL/GenBank/DDBJ whole genome shotgun (WGS) entry which is preliminary data.</text>
</comment>
<evidence type="ECO:0000256" key="1">
    <source>
        <dbReference type="SAM" id="Phobius"/>
    </source>
</evidence>
<keyword evidence="1" id="KW-0812">Transmembrane</keyword>
<dbReference type="Proteomes" id="UP000574769">
    <property type="component" value="Unassembled WGS sequence"/>
</dbReference>
<accession>A0A7W7F0X9</accession>
<dbReference type="Pfam" id="PF04964">
    <property type="entry name" value="Flp_Fap"/>
    <property type="match status" value="1"/>
</dbReference>
<keyword evidence="1" id="KW-0472">Membrane</keyword>
<evidence type="ECO:0000313" key="3">
    <source>
        <dbReference type="Proteomes" id="UP000574769"/>
    </source>
</evidence>
<keyword evidence="1" id="KW-1133">Transmembrane helix</keyword>
<dbReference type="EMBL" id="JACHNY010000006">
    <property type="protein sequence ID" value="MBB4618830.1"/>
    <property type="molecule type" value="Genomic_DNA"/>
</dbReference>
<keyword evidence="3" id="KW-1185">Reference proteome</keyword>
<name>A0A7W7F0X9_9SPHN</name>
<reference evidence="2 3" key="1">
    <citation type="submission" date="2020-08" db="EMBL/GenBank/DDBJ databases">
        <title>Genomic Encyclopedia of Type Strains, Phase IV (KMG-IV): sequencing the most valuable type-strain genomes for metagenomic binning, comparative biology and taxonomic classification.</title>
        <authorList>
            <person name="Goeker M."/>
        </authorList>
    </citation>
    <scope>NUCLEOTIDE SEQUENCE [LARGE SCALE GENOMIC DNA]</scope>
    <source>
        <strain evidence="2 3">DSM 15867</strain>
    </source>
</reference>
<organism evidence="2 3">
    <name type="scientific">Sphingomonas abaci</name>
    <dbReference type="NCBI Taxonomy" id="237611"/>
    <lineage>
        <taxon>Bacteria</taxon>
        <taxon>Pseudomonadati</taxon>
        <taxon>Pseudomonadota</taxon>
        <taxon>Alphaproteobacteria</taxon>
        <taxon>Sphingomonadales</taxon>
        <taxon>Sphingomonadaceae</taxon>
        <taxon>Sphingomonas</taxon>
    </lineage>
</organism>
<feature type="transmembrane region" description="Helical" evidence="1">
    <location>
        <begin position="21"/>
        <end position="45"/>
    </location>
</feature>
<evidence type="ECO:0000313" key="2">
    <source>
        <dbReference type="EMBL" id="MBB4618830.1"/>
    </source>
</evidence>
<dbReference type="RefSeq" id="WP_184116063.1">
    <property type="nucleotide sequence ID" value="NZ_JACHNY010000006.1"/>
</dbReference>
<proteinExistence type="predicted"/>
<gene>
    <name evidence="2" type="ORF">GGQ96_002976</name>
</gene>
<sequence length="63" mass="6692">MTQLRSLLSAGRRLFADRRGATAVEYGLIVALIVLAMVGALGGVADTTITMWNNVSTRVVSAR</sequence>
<dbReference type="AlphaFoldDB" id="A0A7W7F0X9"/>